<gene>
    <name evidence="1" type="ordered locus">TTX_1528</name>
</gene>
<accession>G4RKQ9</accession>
<dbReference type="Proteomes" id="UP000002654">
    <property type="component" value="Chromosome"/>
</dbReference>
<dbReference type="PATRIC" id="fig|768679.9.peg.1546"/>
<dbReference type="KEGG" id="ttn:TTX_1528"/>
<dbReference type="STRING" id="768679.TTX_1528"/>
<dbReference type="eggNOG" id="arCOG05528">
    <property type="taxonomic scope" value="Archaea"/>
</dbReference>
<dbReference type="GeneID" id="11262406"/>
<name>G4RKQ9_THETK</name>
<dbReference type="RefSeq" id="WP_014127408.1">
    <property type="nucleotide sequence ID" value="NC_016070.1"/>
</dbReference>
<sequence length="99" mass="11301">MGRELVEKYFQTLSEALKERAKRVTVDWRSDEALGEIQLAEDFYVFVVISWAGDEYYIEYMVGDENAVISPRHIQLLEEAVAVIKTAHNIASRLGIASH</sequence>
<proteinExistence type="predicted"/>
<organism evidence="1 2">
    <name type="scientific">Thermoproteus tenax (strain ATCC 35583 / DSM 2078 / JCM 9277 / NBRC 100435 / Kra 1)</name>
    <dbReference type="NCBI Taxonomy" id="768679"/>
    <lineage>
        <taxon>Archaea</taxon>
        <taxon>Thermoproteota</taxon>
        <taxon>Thermoprotei</taxon>
        <taxon>Thermoproteales</taxon>
        <taxon>Thermoproteaceae</taxon>
        <taxon>Thermoproteus</taxon>
    </lineage>
</organism>
<dbReference type="EMBL" id="FN869859">
    <property type="protein sequence ID" value="CCC82154.1"/>
    <property type="molecule type" value="Genomic_DNA"/>
</dbReference>
<reference evidence="1 2" key="1">
    <citation type="journal article" date="2011" name="PLoS ONE">
        <title>The complete genome sequence of Thermoproteus tenax: a physiologically versatile member of the Crenarchaeota.</title>
        <authorList>
            <person name="Siebers B."/>
            <person name="Zaparty M."/>
            <person name="Raddatz G."/>
            <person name="Tjaden B."/>
            <person name="Albers S.V."/>
            <person name="Bell S.D."/>
            <person name="Blombach F."/>
            <person name="Kletzin A."/>
            <person name="Kyrpides N."/>
            <person name="Lanz C."/>
            <person name="Plagens A."/>
            <person name="Rampp M."/>
            <person name="Rosinus A."/>
            <person name="von Jan M."/>
            <person name="Makarova K.S."/>
            <person name="Klenk H.P."/>
            <person name="Schuster S.C."/>
            <person name="Hensel R."/>
        </authorList>
    </citation>
    <scope>NUCLEOTIDE SEQUENCE [LARGE SCALE GENOMIC DNA]</scope>
    <source>
        <strain evidence="2">ATCC 35583 / DSM 2078 / JCM 9277 / NBRC 100435 / Kra 1</strain>
    </source>
</reference>
<dbReference type="PaxDb" id="768679-TTX_1528"/>
<evidence type="ECO:0000313" key="2">
    <source>
        <dbReference type="Proteomes" id="UP000002654"/>
    </source>
</evidence>
<protein>
    <submittedName>
        <fullName evidence="1">Uncharacterized protein</fullName>
    </submittedName>
</protein>
<evidence type="ECO:0000313" key="1">
    <source>
        <dbReference type="EMBL" id="CCC82154.1"/>
    </source>
</evidence>
<dbReference type="AlphaFoldDB" id="G4RKQ9"/>
<dbReference type="OrthoDB" id="26826at2157"/>
<keyword evidence="2" id="KW-1185">Reference proteome</keyword>
<dbReference type="HOGENOM" id="CLU_2285156_0_0_2"/>